<accession>A0A6A6ILL2</accession>
<dbReference type="EMBL" id="ML987193">
    <property type="protein sequence ID" value="KAF2251109.1"/>
    <property type="molecule type" value="Genomic_DNA"/>
</dbReference>
<feature type="non-terminal residue" evidence="3">
    <location>
        <position position="1"/>
    </location>
</feature>
<gene>
    <name evidence="3" type="ORF">BU26DRAFT_384833</name>
</gene>
<dbReference type="Proteomes" id="UP000800094">
    <property type="component" value="Unassembled WGS sequence"/>
</dbReference>
<protein>
    <submittedName>
        <fullName evidence="3">Stem cell self-renewal protein Piwi</fullName>
    </submittedName>
</protein>
<dbReference type="PANTHER" id="PTHR22891">
    <property type="entry name" value="EUKARYOTIC TRANSLATION INITIATION FACTOR 2C"/>
    <property type="match status" value="1"/>
</dbReference>
<dbReference type="GO" id="GO:0003676">
    <property type="term" value="F:nucleic acid binding"/>
    <property type="evidence" value="ECO:0007669"/>
    <property type="project" value="InterPro"/>
</dbReference>
<dbReference type="Gene3D" id="3.30.420.10">
    <property type="entry name" value="Ribonuclease H-like superfamily/Ribonuclease H"/>
    <property type="match status" value="1"/>
</dbReference>
<feature type="non-terminal residue" evidence="3">
    <location>
        <position position="405"/>
    </location>
</feature>
<dbReference type="OrthoDB" id="10252740at2759"/>
<evidence type="ECO:0000256" key="1">
    <source>
        <dbReference type="SAM" id="MobiDB-lite"/>
    </source>
</evidence>
<dbReference type="InterPro" id="IPR003165">
    <property type="entry name" value="Piwi"/>
</dbReference>
<dbReference type="InterPro" id="IPR012337">
    <property type="entry name" value="RNaseH-like_sf"/>
</dbReference>
<feature type="region of interest" description="Disordered" evidence="1">
    <location>
        <begin position="385"/>
        <end position="405"/>
    </location>
</feature>
<dbReference type="InterPro" id="IPR036397">
    <property type="entry name" value="RNaseH_sf"/>
</dbReference>
<dbReference type="AlphaFoldDB" id="A0A6A6ILL2"/>
<evidence type="ECO:0000313" key="3">
    <source>
        <dbReference type="EMBL" id="KAF2251109.1"/>
    </source>
</evidence>
<proteinExistence type="predicted"/>
<dbReference type="SUPFAM" id="SSF53098">
    <property type="entry name" value="Ribonuclease H-like"/>
    <property type="match status" value="1"/>
</dbReference>
<feature type="domain" description="Piwi" evidence="2">
    <location>
        <begin position="3"/>
        <end position="327"/>
    </location>
</feature>
<evidence type="ECO:0000313" key="4">
    <source>
        <dbReference type="Proteomes" id="UP000800094"/>
    </source>
</evidence>
<organism evidence="3 4">
    <name type="scientific">Trematosphaeria pertusa</name>
    <dbReference type="NCBI Taxonomy" id="390896"/>
    <lineage>
        <taxon>Eukaryota</taxon>
        <taxon>Fungi</taxon>
        <taxon>Dikarya</taxon>
        <taxon>Ascomycota</taxon>
        <taxon>Pezizomycotina</taxon>
        <taxon>Dothideomycetes</taxon>
        <taxon>Pleosporomycetidae</taxon>
        <taxon>Pleosporales</taxon>
        <taxon>Massarineae</taxon>
        <taxon>Trematosphaeriaceae</taxon>
        <taxon>Trematosphaeria</taxon>
    </lineage>
</organism>
<keyword evidence="4" id="KW-1185">Reference proteome</keyword>
<sequence length="405" mass="45328">KDCTVILIPGKDQEIYAKIKKIADFAGKHTLCAIGSKLRMKGSEQNMSNLALKVNMKFGGDNHHLPTTELDKILGERRKGTIILGADVAHPGVGARAGSPSVACVVGSVDANFMNYGGSMRLQAGRQEKIEDEHMCSMVMERLQAWKAKSESEKLPTSILFYRDGVSESQFKACREEEIKQIREAYKRVGGREPDLKLTFVVVGKRHHTRFFATKPEQTYKSMLKTSDNTLTEVDNGNLRPGLLVEDVVTNPIPYNFFLQSHQAIKGTARSAHYHALHDDMGLGADRLPSLTMLLCFAFGRATKGVSYVAPAYIADKLCERGTAYLRYWNDTEKEPAPHFEDLVPTEVDKNSRLKPAKLSKEELMELKGEFAKLLSQTPAVWGSNYYDGDQDEEQRLNPWDPNLD</sequence>
<evidence type="ECO:0000259" key="2">
    <source>
        <dbReference type="PROSITE" id="PS50822"/>
    </source>
</evidence>
<reference evidence="3" key="1">
    <citation type="journal article" date="2020" name="Stud. Mycol.">
        <title>101 Dothideomycetes genomes: a test case for predicting lifestyles and emergence of pathogens.</title>
        <authorList>
            <person name="Haridas S."/>
            <person name="Albert R."/>
            <person name="Binder M."/>
            <person name="Bloem J."/>
            <person name="Labutti K."/>
            <person name="Salamov A."/>
            <person name="Andreopoulos B."/>
            <person name="Baker S."/>
            <person name="Barry K."/>
            <person name="Bills G."/>
            <person name="Bluhm B."/>
            <person name="Cannon C."/>
            <person name="Castanera R."/>
            <person name="Culley D."/>
            <person name="Daum C."/>
            <person name="Ezra D."/>
            <person name="Gonzalez J."/>
            <person name="Henrissat B."/>
            <person name="Kuo A."/>
            <person name="Liang C."/>
            <person name="Lipzen A."/>
            <person name="Lutzoni F."/>
            <person name="Magnuson J."/>
            <person name="Mondo S."/>
            <person name="Nolan M."/>
            <person name="Ohm R."/>
            <person name="Pangilinan J."/>
            <person name="Park H.-J."/>
            <person name="Ramirez L."/>
            <person name="Alfaro M."/>
            <person name="Sun H."/>
            <person name="Tritt A."/>
            <person name="Yoshinaga Y."/>
            <person name="Zwiers L.-H."/>
            <person name="Turgeon B."/>
            <person name="Goodwin S."/>
            <person name="Spatafora J."/>
            <person name="Crous P."/>
            <person name="Grigoriev I."/>
        </authorList>
    </citation>
    <scope>NUCLEOTIDE SEQUENCE</scope>
    <source>
        <strain evidence="3">CBS 122368</strain>
    </source>
</reference>
<dbReference type="SMART" id="SM00950">
    <property type="entry name" value="Piwi"/>
    <property type="match status" value="1"/>
</dbReference>
<dbReference type="GeneID" id="54575947"/>
<dbReference type="RefSeq" id="XP_033686113.1">
    <property type="nucleotide sequence ID" value="XM_033822617.1"/>
</dbReference>
<dbReference type="Gene3D" id="3.40.50.2300">
    <property type="match status" value="1"/>
</dbReference>
<dbReference type="PROSITE" id="PS50822">
    <property type="entry name" value="PIWI"/>
    <property type="match status" value="1"/>
</dbReference>
<dbReference type="Pfam" id="PF02171">
    <property type="entry name" value="Piwi"/>
    <property type="match status" value="1"/>
</dbReference>
<name>A0A6A6ILL2_9PLEO</name>